<gene>
    <name evidence="2" type="ORF">IAA47_08920</name>
</gene>
<protein>
    <submittedName>
        <fullName evidence="2">Uncharacterized protein</fullName>
    </submittedName>
</protein>
<dbReference type="Proteomes" id="UP000724657">
    <property type="component" value="Unassembled WGS sequence"/>
</dbReference>
<sequence>MKKILILCFFTLSFICFAVKDIPADGKYKGYRKLIEHEFEKKYDLYFKVENNNGIVSEEMKVIPLYPGVNLKEKITIVFPNGEKRVATRENWYKVFRNLDMDYGIGRVLSEEKLYDEWVELERDGDAERILKKYIQEEYYPKIGVEPIRNRFL</sequence>
<accession>A0A9E2L058</accession>
<name>A0A9E2L058_9FUSO</name>
<dbReference type="EMBL" id="JAHLFN010000076">
    <property type="protein sequence ID" value="MBU3843083.1"/>
    <property type="molecule type" value="Genomic_DNA"/>
</dbReference>
<organism evidence="2 3">
    <name type="scientific">Candidatus Fusobacterium pullicola</name>
    <dbReference type="NCBI Taxonomy" id="2838601"/>
    <lineage>
        <taxon>Bacteria</taxon>
        <taxon>Fusobacteriati</taxon>
        <taxon>Fusobacteriota</taxon>
        <taxon>Fusobacteriia</taxon>
        <taxon>Fusobacteriales</taxon>
        <taxon>Fusobacteriaceae</taxon>
        <taxon>Fusobacterium</taxon>
    </lineage>
</organism>
<feature type="signal peptide" evidence="1">
    <location>
        <begin position="1"/>
        <end position="18"/>
    </location>
</feature>
<evidence type="ECO:0000313" key="2">
    <source>
        <dbReference type="EMBL" id="MBU3843083.1"/>
    </source>
</evidence>
<feature type="chain" id="PRO_5038936056" evidence="1">
    <location>
        <begin position="19"/>
        <end position="153"/>
    </location>
</feature>
<proteinExistence type="predicted"/>
<reference evidence="2" key="2">
    <citation type="submission" date="2021-04" db="EMBL/GenBank/DDBJ databases">
        <authorList>
            <person name="Gilroy R."/>
        </authorList>
    </citation>
    <scope>NUCLEOTIDE SEQUENCE</scope>
    <source>
        <strain evidence="2">A6-441</strain>
    </source>
</reference>
<evidence type="ECO:0000256" key="1">
    <source>
        <dbReference type="SAM" id="SignalP"/>
    </source>
</evidence>
<evidence type="ECO:0000313" key="3">
    <source>
        <dbReference type="Proteomes" id="UP000724657"/>
    </source>
</evidence>
<reference evidence="2" key="1">
    <citation type="journal article" date="2021" name="PeerJ">
        <title>Extensive microbial diversity within the chicken gut microbiome revealed by metagenomics and culture.</title>
        <authorList>
            <person name="Gilroy R."/>
            <person name="Ravi A."/>
            <person name="Getino M."/>
            <person name="Pursley I."/>
            <person name="Horton D.L."/>
            <person name="Alikhan N.F."/>
            <person name="Baker D."/>
            <person name="Gharbi K."/>
            <person name="Hall N."/>
            <person name="Watson M."/>
            <person name="Adriaenssens E.M."/>
            <person name="Foster-Nyarko E."/>
            <person name="Jarju S."/>
            <person name="Secka A."/>
            <person name="Antonio M."/>
            <person name="Oren A."/>
            <person name="Chaudhuri R.R."/>
            <person name="La Ragione R."/>
            <person name="Hildebrand F."/>
            <person name="Pallen M.J."/>
        </authorList>
    </citation>
    <scope>NUCLEOTIDE SEQUENCE</scope>
    <source>
        <strain evidence="2">A6-441</strain>
    </source>
</reference>
<comment type="caution">
    <text evidence="2">The sequence shown here is derived from an EMBL/GenBank/DDBJ whole genome shotgun (WGS) entry which is preliminary data.</text>
</comment>
<dbReference type="AlphaFoldDB" id="A0A9E2L058"/>
<keyword evidence="1" id="KW-0732">Signal</keyword>